<comment type="caution">
    <text evidence="2">The sequence shown here is derived from an EMBL/GenBank/DDBJ whole genome shotgun (WGS) entry which is preliminary data.</text>
</comment>
<dbReference type="OrthoDB" id="50367at2157"/>
<organism evidence="2 3">
    <name type="scientific">Halobacterium bonnevillei</name>
    <dbReference type="NCBI Taxonomy" id="2692200"/>
    <lineage>
        <taxon>Archaea</taxon>
        <taxon>Methanobacteriati</taxon>
        <taxon>Methanobacteriota</taxon>
        <taxon>Stenosarchaea group</taxon>
        <taxon>Halobacteria</taxon>
        <taxon>Halobacteriales</taxon>
        <taxon>Halobacteriaceae</taxon>
        <taxon>Halobacterium</taxon>
    </lineage>
</organism>
<dbReference type="GO" id="GO:0016787">
    <property type="term" value="F:hydrolase activity"/>
    <property type="evidence" value="ECO:0007669"/>
    <property type="project" value="InterPro"/>
</dbReference>
<feature type="domain" description="Calcineurin-like phosphoesterase" evidence="1">
    <location>
        <begin position="24"/>
        <end position="174"/>
    </location>
</feature>
<sequence length="213" mass="23641">MLVLGDAHAATPARRQSLFAAYRAADADVALQAGDLMYYDLPIPTFFIGGNNEDFDVIEALRHGRIESSGVSNAILLHSTAETVHGLRVGGLSGNYAPTQFDKTRNQLYDDRRRHFVRDDVERAKRLDDVDVFIAHEAPHGLPVTEEYDVGCTYIDDILTALEPDLCIVGHHHEHAESEFGPTRVVSLAPAWESYYELDPNSLSLTRHETPSA</sequence>
<keyword evidence="3" id="KW-1185">Reference proteome</keyword>
<dbReference type="Pfam" id="PF00149">
    <property type="entry name" value="Metallophos"/>
    <property type="match status" value="1"/>
</dbReference>
<evidence type="ECO:0000313" key="3">
    <source>
        <dbReference type="Proteomes" id="UP000471521"/>
    </source>
</evidence>
<dbReference type="SUPFAM" id="SSF56300">
    <property type="entry name" value="Metallo-dependent phosphatases"/>
    <property type="match status" value="1"/>
</dbReference>
<protein>
    <submittedName>
        <fullName evidence="2">Metallophosphoesterase</fullName>
    </submittedName>
</protein>
<name>A0A6B0SIL8_9EURY</name>
<dbReference type="EMBL" id="WUUU01000121">
    <property type="protein sequence ID" value="MXR21525.1"/>
    <property type="molecule type" value="Genomic_DNA"/>
</dbReference>
<accession>A0A6B0SIL8</accession>
<dbReference type="AlphaFoldDB" id="A0A6B0SIL8"/>
<dbReference type="InterPro" id="IPR004843">
    <property type="entry name" value="Calcineurin-like_PHP"/>
</dbReference>
<dbReference type="Gene3D" id="3.60.21.10">
    <property type="match status" value="1"/>
</dbReference>
<dbReference type="InterPro" id="IPR029052">
    <property type="entry name" value="Metallo-depent_PP-like"/>
</dbReference>
<evidence type="ECO:0000313" key="2">
    <source>
        <dbReference type="EMBL" id="MXR21525.1"/>
    </source>
</evidence>
<gene>
    <name evidence="2" type="ORF">GRX66_13245</name>
</gene>
<evidence type="ECO:0000259" key="1">
    <source>
        <dbReference type="Pfam" id="PF00149"/>
    </source>
</evidence>
<dbReference type="RefSeq" id="WP_159526991.1">
    <property type="nucleotide sequence ID" value="NZ_WUUU01000121.1"/>
</dbReference>
<dbReference type="Proteomes" id="UP000471521">
    <property type="component" value="Unassembled WGS sequence"/>
</dbReference>
<proteinExistence type="predicted"/>
<reference evidence="2 3" key="1">
    <citation type="submission" date="2019-12" db="EMBL/GenBank/DDBJ databases">
        <title>Isolation and characterization of three novel carbon monoxide-oxidizing members of Halobacteria from salione crusts and soils.</title>
        <authorList>
            <person name="Myers M.R."/>
            <person name="King G.M."/>
        </authorList>
    </citation>
    <scope>NUCLEOTIDE SEQUENCE [LARGE SCALE GENOMIC DNA]</scope>
    <source>
        <strain evidence="2 3">PCN9</strain>
    </source>
</reference>